<dbReference type="InterPro" id="IPR004843">
    <property type="entry name" value="Calcineurin-like_PHP"/>
</dbReference>
<proteinExistence type="predicted"/>
<dbReference type="EMBL" id="CP003742">
    <property type="protein sequence ID" value="AGI73888.1"/>
    <property type="molecule type" value="Genomic_DNA"/>
</dbReference>
<evidence type="ECO:0000259" key="1">
    <source>
        <dbReference type="Pfam" id="PF00149"/>
    </source>
</evidence>
<dbReference type="Gene3D" id="3.60.21.10">
    <property type="match status" value="1"/>
</dbReference>
<dbReference type="InterPro" id="IPR050126">
    <property type="entry name" value="Ap4A_hydrolase"/>
</dbReference>
<sequence>MSVTDIIPDIHGQAEKLRVALRNLGWQRNGLTWSHPDPDREIVFLGDFIDRGPENAAVIRIVRELIDAGRARAIMGNHELNALHFHTKDPETDLPLRAHKTKNFEQHASFLKEFPLGAPHTKDVLDWMKGLQLFIEADGFRAVHAAWIQSDVDRLRKYCETGILNEDQLIRAARDGDEIHSIVETLTKGPEQTLPQPHQFVDKGGHVRRDIRVKWWGTEAKSWRDVAMSVPNLDDLPDLPLPDSFPTYGYLAKEKPVFFGHYWMSGQPVLQTENALCLDYSAGKDGPLVTYEMIEGDEKLDASRILVHDDRQSFIRTGQKKGRKG</sequence>
<dbReference type="Pfam" id="PF00149">
    <property type="entry name" value="Metallophos"/>
    <property type="match status" value="1"/>
</dbReference>
<reference evidence="2 3" key="1">
    <citation type="journal article" date="2013" name="PLoS ONE">
        <title>Poles Apart: Arctic and Antarctic Octadecabacter strains Share High Genome Plasticity and a New Type of Xanthorhodopsin.</title>
        <authorList>
            <person name="Vollmers J."/>
            <person name="Voget S."/>
            <person name="Dietrich S."/>
            <person name="Gollnow K."/>
            <person name="Smits M."/>
            <person name="Meyer K."/>
            <person name="Brinkhoff T."/>
            <person name="Simon M."/>
            <person name="Daniel R."/>
        </authorList>
    </citation>
    <scope>NUCLEOTIDE SEQUENCE [LARGE SCALE GENOMIC DNA]</scope>
    <source>
        <strain evidence="2 3">238</strain>
    </source>
</reference>
<dbReference type="SUPFAM" id="SSF56300">
    <property type="entry name" value="Metallo-dependent phosphatases"/>
    <property type="match status" value="1"/>
</dbReference>
<dbReference type="eggNOG" id="COG0639">
    <property type="taxonomic scope" value="Bacteria"/>
</dbReference>
<dbReference type="Proteomes" id="UP000004688">
    <property type="component" value="Chromosome"/>
</dbReference>
<dbReference type="PANTHER" id="PTHR42850:SF7">
    <property type="entry name" value="BIS(5'-NUCLEOSYL)-TETRAPHOSPHATASE PRPE [ASYMMETRICAL]"/>
    <property type="match status" value="1"/>
</dbReference>
<dbReference type="KEGG" id="oar:OA238_c39490"/>
<accession>M9RQ88</accession>
<organism evidence="2 3">
    <name type="scientific">Octadecabacter arcticus 238</name>
    <dbReference type="NCBI Taxonomy" id="391616"/>
    <lineage>
        <taxon>Bacteria</taxon>
        <taxon>Pseudomonadati</taxon>
        <taxon>Pseudomonadota</taxon>
        <taxon>Alphaproteobacteria</taxon>
        <taxon>Rhodobacterales</taxon>
        <taxon>Roseobacteraceae</taxon>
        <taxon>Octadecabacter</taxon>
    </lineage>
</organism>
<dbReference type="OrthoDB" id="9807890at2"/>
<evidence type="ECO:0000313" key="2">
    <source>
        <dbReference type="EMBL" id="AGI73888.1"/>
    </source>
</evidence>
<dbReference type="RefSeq" id="WP_015496869.1">
    <property type="nucleotide sequence ID" value="NC_020908.1"/>
</dbReference>
<protein>
    <submittedName>
        <fullName evidence="2">Putative metallophosphoesterase</fullName>
    </submittedName>
</protein>
<feature type="domain" description="Calcineurin-like phosphoesterase" evidence="1">
    <location>
        <begin position="6"/>
        <end position="139"/>
    </location>
</feature>
<dbReference type="AlphaFoldDB" id="M9RQ88"/>
<name>M9RQ88_9RHOB</name>
<dbReference type="InterPro" id="IPR029052">
    <property type="entry name" value="Metallo-depent_PP-like"/>
</dbReference>
<keyword evidence="3" id="KW-1185">Reference proteome</keyword>
<dbReference type="GO" id="GO:0005737">
    <property type="term" value="C:cytoplasm"/>
    <property type="evidence" value="ECO:0007669"/>
    <property type="project" value="TreeGrafter"/>
</dbReference>
<dbReference type="PANTHER" id="PTHR42850">
    <property type="entry name" value="METALLOPHOSPHOESTERASE"/>
    <property type="match status" value="1"/>
</dbReference>
<evidence type="ECO:0000313" key="3">
    <source>
        <dbReference type="Proteomes" id="UP000004688"/>
    </source>
</evidence>
<dbReference type="GO" id="GO:0016791">
    <property type="term" value="F:phosphatase activity"/>
    <property type="evidence" value="ECO:0007669"/>
    <property type="project" value="TreeGrafter"/>
</dbReference>
<dbReference type="HOGENOM" id="CLU_055439_0_0_5"/>
<gene>
    <name evidence="2" type="ORF">OA238_c39490</name>
</gene>
<dbReference type="STRING" id="391616.OA238_c39490"/>